<accession>A0ABX0Z9E0</accession>
<reference evidence="1 2" key="1">
    <citation type="submission" date="2020-03" db="EMBL/GenBank/DDBJ databases">
        <title>WGS of actinomycetes isolated from Thailand.</title>
        <authorList>
            <person name="Thawai C."/>
        </authorList>
    </citation>
    <scope>NUCLEOTIDE SEQUENCE [LARGE SCALE GENOMIC DNA]</scope>
    <source>
        <strain evidence="1 2">HSS6-12</strain>
    </source>
</reference>
<proteinExistence type="predicted"/>
<keyword evidence="2" id="KW-1185">Reference proteome</keyword>
<organism evidence="1 2">
    <name type="scientific">Micromonospora thermarum</name>
    <dbReference type="NCBI Taxonomy" id="2720024"/>
    <lineage>
        <taxon>Bacteria</taxon>
        <taxon>Bacillati</taxon>
        <taxon>Actinomycetota</taxon>
        <taxon>Actinomycetes</taxon>
        <taxon>Micromonosporales</taxon>
        <taxon>Micromonosporaceae</taxon>
        <taxon>Micromonospora</taxon>
    </lineage>
</organism>
<comment type="caution">
    <text evidence="1">The sequence shown here is derived from an EMBL/GenBank/DDBJ whole genome shotgun (WGS) entry which is preliminary data.</text>
</comment>
<evidence type="ECO:0000313" key="1">
    <source>
        <dbReference type="EMBL" id="NJP34497.1"/>
    </source>
</evidence>
<dbReference type="Proteomes" id="UP000783871">
    <property type="component" value="Unassembled WGS sequence"/>
</dbReference>
<dbReference type="EMBL" id="JAATEO010000025">
    <property type="protein sequence ID" value="NJP34497.1"/>
    <property type="molecule type" value="Genomic_DNA"/>
</dbReference>
<evidence type="ECO:0000313" key="2">
    <source>
        <dbReference type="Proteomes" id="UP000783871"/>
    </source>
</evidence>
<name>A0ABX0Z9E0_9ACTN</name>
<sequence>MGLHGDVNVTIDPALTEPELLALLNALTAVGVEQGIGVPPVRAPRSDPGRPELVDLFVPPAARLAGAAVTADRVREAIDGMEPDELVLAATVPAAPAVQRDRQVVVRALGRVVREFEVRAAGEEGVRIWVIRQGG</sequence>
<protein>
    <submittedName>
        <fullName evidence="1">Uncharacterized protein</fullName>
    </submittedName>
</protein>
<gene>
    <name evidence="1" type="ORF">HCJ94_21565</name>
</gene>
<dbReference type="RefSeq" id="WP_168002851.1">
    <property type="nucleotide sequence ID" value="NZ_JAATEO010000025.1"/>
</dbReference>